<name>A8MAE9_CALMQ</name>
<sequence length="70" mass="8235">MSISSETEQRVVCPYCGLTDWVLVQPINRRDSRGFLVSVMLCRCNNCGRVFYVFKYRFRSITYKLENLAT</sequence>
<evidence type="ECO:0000313" key="2">
    <source>
        <dbReference type="Proteomes" id="UP000001137"/>
    </source>
</evidence>
<dbReference type="HOGENOM" id="CLU_2747948_0_0_2"/>
<protein>
    <recommendedName>
        <fullName evidence="3">TFIIS-type domain-containing protein</fullName>
    </recommendedName>
</protein>
<accession>A8MAE9</accession>
<gene>
    <name evidence="1" type="ordered locus">Cmaq_1703</name>
</gene>
<dbReference type="GeneID" id="5708464"/>
<dbReference type="EMBL" id="CP000852">
    <property type="protein sequence ID" value="ABW02526.1"/>
    <property type="molecule type" value="Genomic_DNA"/>
</dbReference>
<reference evidence="1 2" key="1">
    <citation type="submission" date="2007-10" db="EMBL/GenBank/DDBJ databases">
        <title>Complete sequence of Caldivirga maquilingensis IC-167.</title>
        <authorList>
            <consortium name="US DOE Joint Genome Institute"/>
            <person name="Copeland A."/>
            <person name="Lucas S."/>
            <person name="Lapidus A."/>
            <person name="Barry K."/>
            <person name="Glavina del Rio T."/>
            <person name="Dalin E."/>
            <person name="Tice H."/>
            <person name="Pitluck S."/>
            <person name="Saunders E."/>
            <person name="Brettin T."/>
            <person name="Bruce D."/>
            <person name="Detter J.C."/>
            <person name="Han C."/>
            <person name="Schmutz J."/>
            <person name="Larimer F."/>
            <person name="Land M."/>
            <person name="Hauser L."/>
            <person name="Kyrpides N."/>
            <person name="Ivanova N."/>
            <person name="Biddle J.F."/>
            <person name="Zhang Z."/>
            <person name="Fitz-Gibbon S.T."/>
            <person name="Lowe T.M."/>
            <person name="Saltikov C."/>
            <person name="House C.H."/>
            <person name="Richardson P."/>
        </authorList>
    </citation>
    <scope>NUCLEOTIDE SEQUENCE [LARGE SCALE GENOMIC DNA]</scope>
    <source>
        <strain evidence="2">ATCC 700844 / DSM 13496 / JCM 10307 / IC-167</strain>
    </source>
</reference>
<dbReference type="AlphaFoldDB" id="A8MAE9"/>
<evidence type="ECO:0000313" key="1">
    <source>
        <dbReference type="EMBL" id="ABW02526.1"/>
    </source>
</evidence>
<evidence type="ECO:0008006" key="3">
    <source>
        <dbReference type="Google" id="ProtNLM"/>
    </source>
</evidence>
<proteinExistence type="predicted"/>
<dbReference type="OrthoDB" id="23349at2157"/>
<organism evidence="1 2">
    <name type="scientific">Caldivirga maquilingensis (strain ATCC 700844 / DSM 13496 / JCM 10307 / IC-167)</name>
    <dbReference type="NCBI Taxonomy" id="397948"/>
    <lineage>
        <taxon>Archaea</taxon>
        <taxon>Thermoproteota</taxon>
        <taxon>Thermoprotei</taxon>
        <taxon>Thermoproteales</taxon>
        <taxon>Thermoproteaceae</taxon>
        <taxon>Caldivirga</taxon>
    </lineage>
</organism>
<dbReference type="STRING" id="397948.Cmaq_1703"/>
<dbReference type="RefSeq" id="WP_012186745.1">
    <property type="nucleotide sequence ID" value="NC_009954.1"/>
</dbReference>
<keyword evidence="2" id="KW-1185">Reference proteome</keyword>
<dbReference type="Proteomes" id="UP000001137">
    <property type="component" value="Chromosome"/>
</dbReference>
<dbReference type="KEGG" id="cma:Cmaq_1703"/>
<dbReference type="eggNOG" id="arCOG04013">
    <property type="taxonomic scope" value="Archaea"/>
</dbReference>